<protein>
    <submittedName>
        <fullName evidence="2">Uncharacterized protein</fullName>
    </submittedName>
</protein>
<feature type="region of interest" description="Disordered" evidence="1">
    <location>
        <begin position="1"/>
        <end position="56"/>
    </location>
</feature>
<sequence length="203" mass="22351">MPERCYYSKQPSPQRSASATDSRSGARRTLPSPLEERRMSLNNFPEEDEASRRSKSLDGETTIIARHFSGKTLIIVPAQLMLRRILCGRGHFPPEVVSTTHTLEYPSLSSSWDPLPGLPHRTCLRTLRGTRLGLNTRKTNWGPLRGNPPLPGVNLGEHHRAQLGEPNYPRSPTLASSTTKIKLSDGTGEAAKANPSGTNKKAH</sequence>
<reference evidence="2" key="1">
    <citation type="submission" date="2020-11" db="EMBL/GenBank/DDBJ databases">
        <authorList>
            <person name="Tran Van P."/>
        </authorList>
    </citation>
    <scope>NUCLEOTIDE SEQUENCE</scope>
</reference>
<feature type="compositionally biased region" description="Polar residues" evidence="1">
    <location>
        <begin position="9"/>
        <end position="23"/>
    </location>
</feature>
<proteinExistence type="predicted"/>
<evidence type="ECO:0000313" key="2">
    <source>
        <dbReference type="EMBL" id="CAD7415520.1"/>
    </source>
</evidence>
<feature type="region of interest" description="Disordered" evidence="1">
    <location>
        <begin position="138"/>
        <end position="203"/>
    </location>
</feature>
<name>A0A7R9DJ02_TIMCR</name>
<organism evidence="2">
    <name type="scientific">Timema cristinae</name>
    <name type="common">Walking stick</name>
    <dbReference type="NCBI Taxonomy" id="61476"/>
    <lineage>
        <taxon>Eukaryota</taxon>
        <taxon>Metazoa</taxon>
        <taxon>Ecdysozoa</taxon>
        <taxon>Arthropoda</taxon>
        <taxon>Hexapoda</taxon>
        <taxon>Insecta</taxon>
        <taxon>Pterygota</taxon>
        <taxon>Neoptera</taxon>
        <taxon>Polyneoptera</taxon>
        <taxon>Phasmatodea</taxon>
        <taxon>Timematodea</taxon>
        <taxon>Timematoidea</taxon>
        <taxon>Timematidae</taxon>
        <taxon>Timema</taxon>
    </lineage>
</organism>
<gene>
    <name evidence="2" type="ORF">TCEB3V08_LOCUS12460</name>
</gene>
<accession>A0A7R9DJ02</accession>
<evidence type="ECO:0000256" key="1">
    <source>
        <dbReference type="SAM" id="MobiDB-lite"/>
    </source>
</evidence>
<dbReference type="EMBL" id="OC326145">
    <property type="protein sequence ID" value="CAD7415520.1"/>
    <property type="molecule type" value="Genomic_DNA"/>
</dbReference>
<dbReference type="AlphaFoldDB" id="A0A7R9DJ02"/>